<keyword evidence="11" id="KW-1185">Reference proteome</keyword>
<dbReference type="SUPFAM" id="SSF49348">
    <property type="entry name" value="Clathrin adaptor appendage domain"/>
    <property type="match status" value="1"/>
</dbReference>
<dbReference type="PIRSF" id="PIRSF037091">
    <property type="entry name" value="AP2_complex_alpha"/>
    <property type="match status" value="1"/>
</dbReference>
<proteinExistence type="inferred from homology"/>
<evidence type="ECO:0000259" key="9">
    <source>
        <dbReference type="SMART" id="SM00809"/>
    </source>
</evidence>
<dbReference type="Gene3D" id="1.25.10.10">
    <property type="entry name" value="Leucine-rich Repeat Variant"/>
    <property type="match status" value="1"/>
</dbReference>
<sequence length="930" mass="103682">MASSMRGLTQFIADIRACRVKELEEKRINKEMANIRRQFKDPQLSSYQRKKYVSKLIFVYILGYKVDVGHFEAANLVTSNKYTEKQIGYLAMTLMLHEHSELLLMVVNSIKKDLEENNEYNNCLALHAIANVGSNEMAETLGPSVHRLLISPTSPNFVKKKAALTLLRLYRKYPEVLPVAEWAQRIVSIMDDEDLGVVVSVTSLVMAMAQDNLDAFSVCYQKAVDRLHKLIIDREYAATYSYYRIPTPWLQVKLLRLLQYYPPSMDPTVLDVLQKVIKAILNNSVEVASNVQQNNAQNAILFEAIGLAIHLDASSAMVTDAAELLARFISSKETNVRYLGLDTMAHLAARSDSLYSIKQHQATIINSLRDKDVSVRRRALDLLYSMCDTDNAEIIVGELLRYLKVADYGLREEMVLKIAISTEKFATSYKWYIDTILQLISSAGDHVGEEVWYRVVQITTNTDNLQEYASRAVFEHLRQPQCHESLVKVGGYILGEYGHLVANEPGLSPIEQFQALHSKSPYCSAPTRALLLTTYIKWVNVFPEIKDHLVNVFERYRYVLDAELQQRACEYYALATRPQEELLQQMCEEMPPFPPRGSALLNRLNKKHTDTEDGRVWIIGGKEANEDQFRKGRKATVDTNVTGANGAAATSGGGPDLMSLADLDLNGPTGLMAAKPVLNSSPSIDKWYEKLCMSNDGILYEDNAIQMGVKSEYHGHLGRIALYVGNKMSVPLTAFTASVTGYNPDAVSLTFAKIPSNTIHPKTQAQHVIHIESKKPFEGAPILMISYLAGSLTSINIQLPLLVTKFFEGVTLTQADFFERWKLIGGAPREAQVVFPITLDASGGVDLVKNKKILTGHGFSLLLDVDPNPLNLVGAGVLHTSAAGKVGCLLRLEPNKVAKLCRLTVRSTSEEVAAQVMQAMQKPLSKNSAL</sequence>
<gene>
    <name evidence="10" type="ORF">M408DRAFT_185378</name>
</gene>
<evidence type="ECO:0000256" key="5">
    <source>
        <dbReference type="ARBA" id="ARBA00023136"/>
    </source>
</evidence>
<reference evidence="11" key="2">
    <citation type="submission" date="2015-01" db="EMBL/GenBank/DDBJ databases">
        <title>Evolutionary Origins and Diversification of the Mycorrhizal Mutualists.</title>
        <authorList>
            <consortium name="DOE Joint Genome Institute"/>
            <consortium name="Mycorrhizal Genomics Consortium"/>
            <person name="Kohler A."/>
            <person name="Kuo A."/>
            <person name="Nagy L.G."/>
            <person name="Floudas D."/>
            <person name="Copeland A."/>
            <person name="Barry K.W."/>
            <person name="Cichocki N."/>
            <person name="Veneault-Fourrey C."/>
            <person name="LaButti K."/>
            <person name="Lindquist E.A."/>
            <person name="Lipzen A."/>
            <person name="Lundell T."/>
            <person name="Morin E."/>
            <person name="Murat C."/>
            <person name="Riley R."/>
            <person name="Ohm R."/>
            <person name="Sun H."/>
            <person name="Tunlid A."/>
            <person name="Henrissat B."/>
            <person name="Grigoriev I.V."/>
            <person name="Hibbett D.S."/>
            <person name="Martin F."/>
        </authorList>
    </citation>
    <scope>NUCLEOTIDE SEQUENCE [LARGE SCALE GENOMIC DNA]</scope>
    <source>
        <strain evidence="11">MAFF 305830</strain>
    </source>
</reference>
<dbReference type="InterPro" id="IPR002553">
    <property type="entry name" value="Clathrin/coatomer_adapt-like_N"/>
</dbReference>
<evidence type="ECO:0000256" key="6">
    <source>
        <dbReference type="ARBA" id="ARBA00023176"/>
    </source>
</evidence>
<dbReference type="GO" id="GO:0072583">
    <property type="term" value="P:clathrin-dependent endocytosis"/>
    <property type="evidence" value="ECO:0007669"/>
    <property type="project" value="InterPro"/>
</dbReference>
<evidence type="ECO:0000256" key="4">
    <source>
        <dbReference type="ARBA" id="ARBA00022927"/>
    </source>
</evidence>
<dbReference type="AlphaFoldDB" id="A0A0C2X3A6"/>
<dbReference type="GO" id="GO:0006886">
    <property type="term" value="P:intracellular protein transport"/>
    <property type="evidence" value="ECO:0007669"/>
    <property type="project" value="UniProtKB-UniRule"/>
</dbReference>
<dbReference type="GO" id="GO:0030122">
    <property type="term" value="C:AP-2 adaptor complex"/>
    <property type="evidence" value="ECO:0007669"/>
    <property type="project" value="InterPro"/>
</dbReference>
<accession>A0A0C2X3A6</accession>
<dbReference type="Pfam" id="PF02883">
    <property type="entry name" value="Alpha_adaptinC2"/>
    <property type="match status" value="1"/>
</dbReference>
<dbReference type="InterPro" id="IPR013041">
    <property type="entry name" value="Clathrin_app_Ig-like_sf"/>
</dbReference>
<feature type="binding site" evidence="8">
    <location>
        <begin position="6"/>
        <end position="7"/>
    </location>
    <ligand>
        <name>a 1,2-diacyl-sn-glycero-3-phospho-(1D-myo-inositol-3,4,5-trisphosphate)</name>
        <dbReference type="ChEBI" id="CHEBI:57836"/>
    </ligand>
</feature>
<name>A0A0C2X3A6_SERVB</name>
<evidence type="ECO:0000256" key="7">
    <source>
        <dbReference type="PIRNR" id="PIRNR037091"/>
    </source>
</evidence>
<keyword evidence="2 7" id="KW-0813">Transport</keyword>
<dbReference type="InterPro" id="IPR050840">
    <property type="entry name" value="Adaptor_Complx_Large_Subunit"/>
</dbReference>
<reference evidence="10 11" key="1">
    <citation type="submission" date="2014-04" db="EMBL/GenBank/DDBJ databases">
        <authorList>
            <consortium name="DOE Joint Genome Institute"/>
            <person name="Kuo A."/>
            <person name="Zuccaro A."/>
            <person name="Kohler A."/>
            <person name="Nagy L.G."/>
            <person name="Floudas D."/>
            <person name="Copeland A."/>
            <person name="Barry K.W."/>
            <person name="Cichocki N."/>
            <person name="Veneault-Fourrey C."/>
            <person name="LaButti K."/>
            <person name="Lindquist E.A."/>
            <person name="Lipzen A."/>
            <person name="Lundell T."/>
            <person name="Morin E."/>
            <person name="Murat C."/>
            <person name="Sun H."/>
            <person name="Tunlid A."/>
            <person name="Henrissat B."/>
            <person name="Grigoriev I.V."/>
            <person name="Hibbett D.S."/>
            <person name="Martin F."/>
            <person name="Nordberg H.P."/>
            <person name="Cantor M.N."/>
            <person name="Hua S.X."/>
        </authorList>
    </citation>
    <scope>NUCLEOTIDE SEQUENCE [LARGE SCALE GENOMIC DNA]</scope>
    <source>
        <strain evidence="10 11">MAFF 305830</strain>
    </source>
</reference>
<comment type="similarity">
    <text evidence="7">Belongs to the adaptor complexes large subunit family.</text>
</comment>
<keyword evidence="3 7" id="KW-0254">Endocytosis</keyword>
<evidence type="ECO:0000256" key="3">
    <source>
        <dbReference type="ARBA" id="ARBA00022583"/>
    </source>
</evidence>
<dbReference type="Pfam" id="PF02296">
    <property type="entry name" value="Alpha_adaptin_C"/>
    <property type="match status" value="1"/>
</dbReference>
<dbReference type="STRING" id="933852.A0A0C2X3A6"/>
<feature type="binding site" evidence="8">
    <location>
        <position position="47"/>
    </location>
    <ligand>
        <name>a 1,2-diacyl-sn-glycero-3-phospho-(1D-myo-inositol-3,4,5-trisphosphate)</name>
        <dbReference type="ChEBI" id="CHEBI:57836"/>
    </ligand>
</feature>
<dbReference type="InterPro" id="IPR003164">
    <property type="entry name" value="Clathrin_a-adaptin_app_sub_C"/>
</dbReference>
<evidence type="ECO:0000256" key="8">
    <source>
        <dbReference type="PIRSR" id="PIRSR037091-1"/>
    </source>
</evidence>
<dbReference type="FunFam" id="1.25.10.10:FF:000020">
    <property type="entry name" value="AP-2 complex subunit alpha"/>
    <property type="match status" value="1"/>
</dbReference>
<protein>
    <recommendedName>
        <fullName evidence="7">AP-2 complex subunit alpha</fullName>
    </recommendedName>
</protein>
<dbReference type="HOGENOM" id="CLU_003824_1_0_1"/>
<evidence type="ECO:0000313" key="11">
    <source>
        <dbReference type="Proteomes" id="UP000054097"/>
    </source>
</evidence>
<comment type="function">
    <text evidence="7">Adaptins are components of the adaptor complexes which link clathrin to receptors in coated vesicles. Clathrin-associated protein complexes are believed to interact with the cytoplasmic tails of membrane proteins, leading to their selection and concentration.</text>
</comment>
<dbReference type="InterPro" id="IPR011989">
    <property type="entry name" value="ARM-like"/>
</dbReference>
<dbReference type="PANTHER" id="PTHR22780">
    <property type="entry name" value="ADAPTIN, ALPHA/GAMMA/EPSILON"/>
    <property type="match status" value="1"/>
</dbReference>
<comment type="subcellular location">
    <subcellularLocation>
        <location evidence="1">Membrane</location>
        <location evidence="1">Coated pit</location>
        <topology evidence="1">Peripheral membrane protein</topology>
        <orientation evidence="1">Cytoplasmic side</orientation>
    </subcellularLocation>
</comment>
<dbReference type="InterPro" id="IPR012295">
    <property type="entry name" value="TBP_dom_sf"/>
</dbReference>
<evidence type="ECO:0000256" key="1">
    <source>
        <dbReference type="ARBA" id="ARBA00004277"/>
    </source>
</evidence>
<organism evidence="10 11">
    <name type="scientific">Serendipita vermifera MAFF 305830</name>
    <dbReference type="NCBI Taxonomy" id="933852"/>
    <lineage>
        <taxon>Eukaryota</taxon>
        <taxon>Fungi</taxon>
        <taxon>Dikarya</taxon>
        <taxon>Basidiomycota</taxon>
        <taxon>Agaricomycotina</taxon>
        <taxon>Agaricomycetes</taxon>
        <taxon>Sebacinales</taxon>
        <taxon>Serendipitaceae</taxon>
        <taxon>Serendipita</taxon>
    </lineage>
</organism>
<dbReference type="Gene3D" id="2.60.40.1230">
    <property type="match status" value="1"/>
</dbReference>
<keyword evidence="6 7" id="KW-0168">Coated pit</keyword>
<feature type="domain" description="Clathrin adaptor alpha/beta/gamma-adaptin appendage Ig-like subdomain" evidence="9">
    <location>
        <begin position="689"/>
        <end position="800"/>
    </location>
</feature>
<dbReference type="Proteomes" id="UP000054097">
    <property type="component" value="Unassembled WGS sequence"/>
</dbReference>
<dbReference type="Gene3D" id="3.30.310.10">
    <property type="entry name" value="TATA-Binding Protein"/>
    <property type="match status" value="1"/>
</dbReference>
<dbReference type="InterPro" id="IPR008152">
    <property type="entry name" value="Clathrin_a/b/g-adaptin_app_Ig"/>
</dbReference>
<dbReference type="InterPro" id="IPR016024">
    <property type="entry name" value="ARM-type_fold"/>
</dbReference>
<dbReference type="EMBL" id="KN824279">
    <property type="protein sequence ID" value="KIM32693.1"/>
    <property type="molecule type" value="Genomic_DNA"/>
</dbReference>
<dbReference type="Pfam" id="PF01602">
    <property type="entry name" value="Adaptin_N"/>
    <property type="match status" value="1"/>
</dbReference>
<dbReference type="GO" id="GO:0035615">
    <property type="term" value="F:clathrin adaptor activity"/>
    <property type="evidence" value="ECO:0007669"/>
    <property type="project" value="InterPro"/>
</dbReference>
<dbReference type="OrthoDB" id="28053at2759"/>
<evidence type="ECO:0000313" key="10">
    <source>
        <dbReference type="EMBL" id="KIM32693.1"/>
    </source>
</evidence>
<dbReference type="SUPFAM" id="SSF48371">
    <property type="entry name" value="ARM repeat"/>
    <property type="match status" value="1"/>
</dbReference>
<dbReference type="InterPro" id="IPR009028">
    <property type="entry name" value="Coatomer/calthrin_app_sub_C"/>
</dbReference>
<evidence type="ECO:0000256" key="2">
    <source>
        <dbReference type="ARBA" id="ARBA00022448"/>
    </source>
</evidence>
<keyword evidence="4 7" id="KW-0653">Protein transport</keyword>
<keyword evidence="5 7" id="KW-0472">Membrane</keyword>
<feature type="binding site" evidence="8">
    <location>
        <begin position="51"/>
        <end position="55"/>
    </location>
    <ligand>
        <name>a 1,2-diacyl-sn-glycero-3-phospho-(1D-myo-inositol-3,4,5-trisphosphate)</name>
        <dbReference type="ChEBI" id="CHEBI:57836"/>
    </ligand>
</feature>
<dbReference type="SUPFAM" id="SSF55711">
    <property type="entry name" value="Subdomain of clathrin and coatomer appendage domain"/>
    <property type="match status" value="1"/>
</dbReference>
<dbReference type="SMART" id="SM00809">
    <property type="entry name" value="Alpha_adaptinC2"/>
    <property type="match status" value="1"/>
</dbReference>
<dbReference type="InterPro" id="IPR017104">
    <property type="entry name" value="AP2_complex_asu"/>
</dbReference>